<organism evidence="2 3">
    <name type="scientific">Dipteronia sinensis</name>
    <dbReference type="NCBI Taxonomy" id="43782"/>
    <lineage>
        <taxon>Eukaryota</taxon>
        <taxon>Viridiplantae</taxon>
        <taxon>Streptophyta</taxon>
        <taxon>Embryophyta</taxon>
        <taxon>Tracheophyta</taxon>
        <taxon>Spermatophyta</taxon>
        <taxon>Magnoliopsida</taxon>
        <taxon>eudicotyledons</taxon>
        <taxon>Gunneridae</taxon>
        <taxon>Pentapetalae</taxon>
        <taxon>rosids</taxon>
        <taxon>malvids</taxon>
        <taxon>Sapindales</taxon>
        <taxon>Sapindaceae</taxon>
        <taxon>Hippocastanoideae</taxon>
        <taxon>Acereae</taxon>
        <taxon>Dipteronia</taxon>
    </lineage>
</organism>
<feature type="transmembrane region" description="Helical" evidence="1">
    <location>
        <begin position="24"/>
        <end position="42"/>
    </location>
</feature>
<sequence>MIGVTSLQECIFSTKLMKSIQHKLLGSLSGASSFIFFFSWYFDFKSMILEYSDSNWRMQIESVKSLQKKKRKAITWTFNFNVQVSSSFLRGKISFYNVMIVRVCFGKQEMSILALLSLVPDSNEHLFGCCLRFSW</sequence>
<gene>
    <name evidence="2" type="ORF">Dsin_018127</name>
</gene>
<evidence type="ECO:0000256" key="1">
    <source>
        <dbReference type="SAM" id="Phobius"/>
    </source>
</evidence>
<dbReference type="EMBL" id="JANJYJ010000005">
    <property type="protein sequence ID" value="KAK3213421.1"/>
    <property type="molecule type" value="Genomic_DNA"/>
</dbReference>
<comment type="caution">
    <text evidence="2">The sequence shown here is derived from an EMBL/GenBank/DDBJ whole genome shotgun (WGS) entry which is preliminary data.</text>
</comment>
<reference evidence="2" key="1">
    <citation type="journal article" date="2023" name="Plant J.">
        <title>Genome sequences and population genomics provide insights into the demographic history, inbreeding, and mutation load of two 'living fossil' tree species of Dipteronia.</title>
        <authorList>
            <person name="Feng Y."/>
            <person name="Comes H.P."/>
            <person name="Chen J."/>
            <person name="Zhu S."/>
            <person name="Lu R."/>
            <person name="Zhang X."/>
            <person name="Li P."/>
            <person name="Qiu J."/>
            <person name="Olsen K.M."/>
            <person name="Qiu Y."/>
        </authorList>
    </citation>
    <scope>NUCLEOTIDE SEQUENCE</scope>
    <source>
        <strain evidence="2">NBL</strain>
    </source>
</reference>
<dbReference type="Proteomes" id="UP001281410">
    <property type="component" value="Unassembled WGS sequence"/>
</dbReference>
<accession>A0AAE0AGT7</accession>
<keyword evidence="3" id="KW-1185">Reference proteome</keyword>
<evidence type="ECO:0000313" key="2">
    <source>
        <dbReference type="EMBL" id="KAK3213421.1"/>
    </source>
</evidence>
<evidence type="ECO:0000313" key="3">
    <source>
        <dbReference type="Proteomes" id="UP001281410"/>
    </source>
</evidence>
<keyword evidence="1" id="KW-0812">Transmembrane</keyword>
<name>A0AAE0AGT7_9ROSI</name>
<keyword evidence="1" id="KW-0472">Membrane</keyword>
<dbReference type="AlphaFoldDB" id="A0AAE0AGT7"/>
<keyword evidence="1" id="KW-1133">Transmembrane helix</keyword>
<proteinExistence type="predicted"/>
<protein>
    <submittedName>
        <fullName evidence="2">Uncharacterized protein</fullName>
    </submittedName>
</protein>